<proteinExistence type="predicted"/>
<dbReference type="GO" id="GO:0016791">
    <property type="term" value="F:phosphatase activity"/>
    <property type="evidence" value="ECO:0007669"/>
    <property type="project" value="TreeGrafter"/>
</dbReference>
<dbReference type="GO" id="GO:0005737">
    <property type="term" value="C:cytoplasm"/>
    <property type="evidence" value="ECO:0007669"/>
    <property type="project" value="TreeGrafter"/>
</dbReference>
<organism evidence="1 2">
    <name type="scientific">Campylobacter volucris</name>
    <dbReference type="NCBI Taxonomy" id="1031542"/>
    <lineage>
        <taxon>Bacteria</taxon>
        <taxon>Pseudomonadati</taxon>
        <taxon>Campylobacterota</taxon>
        <taxon>Epsilonproteobacteria</taxon>
        <taxon>Campylobacterales</taxon>
        <taxon>Campylobacteraceae</taxon>
        <taxon>Campylobacter</taxon>
    </lineage>
</organism>
<dbReference type="PANTHER" id="PTHR19288">
    <property type="entry name" value="4-NITROPHENYLPHOSPHATASE-RELATED"/>
    <property type="match status" value="1"/>
</dbReference>
<sequence>MLFLDVQGTLVSDTDKSPIQGSLDLIKFLNDNNIAYVIITNNTKKIHFLNDLQNLGFEIKKDCYIDPFCVLKDYLKPCKIAAFGAKEFLQSLEELGYELDFNDPQAFLVASYDDFKFQDFAKMIEYIKNGIKAIAMHEGSIYKKNNHLYPGVGSIMAMLKNSYEFDYAVIGKPSKAFYYSALKLLKMQKLDVEFKDVLIISDDYKGDLLGAYELGMQTALVLSGKISNTKGIDTSKLNFVYDSIKDYYISRFK</sequence>
<name>A0A5C7E1S4_9BACT</name>
<dbReference type="SUPFAM" id="SSF56784">
    <property type="entry name" value="HAD-like"/>
    <property type="match status" value="1"/>
</dbReference>
<protein>
    <submittedName>
        <fullName evidence="1">HAD-IIA family hydrolase</fullName>
    </submittedName>
</protein>
<dbReference type="Proteomes" id="UP000321629">
    <property type="component" value="Unassembled WGS sequence"/>
</dbReference>
<comment type="caution">
    <text evidence="1">The sequence shown here is derived from an EMBL/GenBank/DDBJ whole genome shotgun (WGS) entry which is preliminary data.</text>
</comment>
<accession>A0A5C7E1S4</accession>
<dbReference type="NCBIfam" id="TIGR01460">
    <property type="entry name" value="HAD-SF-IIA"/>
    <property type="match status" value="1"/>
</dbReference>
<dbReference type="RefSeq" id="WP_147555753.1">
    <property type="nucleotide sequence ID" value="NZ_VOWJ01000028.1"/>
</dbReference>
<dbReference type="Gene3D" id="3.40.50.1000">
    <property type="entry name" value="HAD superfamily/HAD-like"/>
    <property type="match status" value="2"/>
</dbReference>
<dbReference type="AlphaFoldDB" id="A0A5C7E1S4"/>
<dbReference type="InterPro" id="IPR036412">
    <property type="entry name" value="HAD-like_sf"/>
</dbReference>
<dbReference type="InterPro" id="IPR023214">
    <property type="entry name" value="HAD_sf"/>
</dbReference>
<gene>
    <name evidence="1" type="ORF">FPD38_05580</name>
</gene>
<dbReference type="PANTHER" id="PTHR19288:SF46">
    <property type="entry name" value="HALOACID DEHALOGENASE-LIKE HYDROLASE DOMAIN-CONTAINING PROTEIN 2"/>
    <property type="match status" value="1"/>
</dbReference>
<evidence type="ECO:0000313" key="1">
    <source>
        <dbReference type="EMBL" id="TXE87658.1"/>
    </source>
</evidence>
<dbReference type="Pfam" id="PF13344">
    <property type="entry name" value="Hydrolase_6"/>
    <property type="match status" value="1"/>
</dbReference>
<reference evidence="1 2" key="1">
    <citation type="submission" date="2019-07" db="EMBL/GenBank/DDBJ databases">
        <title>Rapid identification of Enteric Bacteria from Whole Genome Sequences (WGS) using Average Nucleotide Identity (ANI).</title>
        <authorList>
            <person name="Lane C."/>
        </authorList>
    </citation>
    <scope>NUCLEOTIDE SEQUENCE [LARGE SCALE GENOMIC DNA]</scope>
    <source>
        <strain evidence="1 2">2016D-0084</strain>
    </source>
</reference>
<dbReference type="InterPro" id="IPR006357">
    <property type="entry name" value="HAD-SF_hydro_IIA"/>
</dbReference>
<keyword evidence="1" id="KW-0378">Hydrolase</keyword>
<evidence type="ECO:0000313" key="2">
    <source>
        <dbReference type="Proteomes" id="UP000321629"/>
    </source>
</evidence>
<dbReference type="EMBL" id="VOWJ01000028">
    <property type="protein sequence ID" value="TXE87658.1"/>
    <property type="molecule type" value="Genomic_DNA"/>
</dbReference>
<dbReference type="Pfam" id="PF13242">
    <property type="entry name" value="Hydrolase_like"/>
    <property type="match status" value="1"/>
</dbReference>